<feature type="region of interest" description="Disordered" evidence="1">
    <location>
        <begin position="287"/>
        <end position="307"/>
    </location>
</feature>
<feature type="compositionally biased region" description="Basic and acidic residues" evidence="1">
    <location>
        <begin position="245"/>
        <end position="255"/>
    </location>
</feature>
<feature type="region of interest" description="Disordered" evidence="1">
    <location>
        <begin position="220"/>
        <end position="255"/>
    </location>
</feature>
<dbReference type="EMBL" id="WJXA01000004">
    <property type="protein sequence ID" value="KAF7145320.1"/>
    <property type="molecule type" value="Genomic_DNA"/>
</dbReference>
<protein>
    <recommendedName>
        <fullName evidence="4">DUF4283 domain-containing protein</fullName>
    </recommendedName>
</protein>
<dbReference type="Proteomes" id="UP000626092">
    <property type="component" value="Unassembled WGS sequence"/>
</dbReference>
<keyword evidence="3" id="KW-1185">Reference proteome</keyword>
<evidence type="ECO:0000256" key="1">
    <source>
        <dbReference type="SAM" id="MobiDB-lite"/>
    </source>
</evidence>
<dbReference type="AlphaFoldDB" id="A0A834H0H1"/>
<reference evidence="2" key="1">
    <citation type="submission" date="2019-11" db="EMBL/GenBank/DDBJ databases">
        <authorList>
            <person name="Liu Y."/>
            <person name="Hou J."/>
            <person name="Li T.-Q."/>
            <person name="Guan C.-H."/>
            <person name="Wu X."/>
            <person name="Wu H.-Z."/>
            <person name="Ling F."/>
            <person name="Zhang R."/>
            <person name="Shi X.-G."/>
            <person name="Ren J.-P."/>
            <person name="Chen E.-F."/>
            <person name="Sun J.-M."/>
        </authorList>
    </citation>
    <scope>NUCLEOTIDE SEQUENCE</scope>
    <source>
        <strain evidence="2">Adult_tree_wgs_1</strain>
        <tissue evidence="2">Leaves</tissue>
    </source>
</reference>
<dbReference type="PANTHER" id="PTHR34427">
    <property type="entry name" value="DUF4283 DOMAIN PROTEIN"/>
    <property type="match status" value="1"/>
</dbReference>
<sequence>MVKNVKSTWAGKSFVQIVTGDNSMSKQKGEVDVCLKVDTAGSGWLLRSAVAILDRLVSMEDLRISFMNEIRQNVVIRAMGGRSVIITFASPEIRDDIIKLQVMQRWFVSVNPWKNEAASFERFVWLSCSGIPLNAWNTKNFKLIGEVYGKYIQADDKTLRDEYFAKGRILVATFELSKIDGWINLDVNNVIYKVHVEEESQFITPEEWDINLLTTKHVPISESSSDGEDDDDADGDNNGGLRTNILKDKGGESRGVLEGDATSVIFGTNNQQTNQHGDKTQQNFKSLTQHDGRSREENSKSLVPLDNGVSRVEDSVDLNEGRTEELDINEVNSNLALRSVKDNGPILNSEEMDLVQNFLGPNMAQKEVQESNTMGPSMNGGEVQRPKLFTHQSPSETFESILSKLSIDHGFEMR</sequence>
<name>A0A834H0H1_RHOSS</name>
<proteinExistence type="predicted"/>
<accession>A0A834H0H1</accession>
<evidence type="ECO:0008006" key="4">
    <source>
        <dbReference type="Google" id="ProtNLM"/>
    </source>
</evidence>
<dbReference type="OrthoDB" id="1737794at2759"/>
<gene>
    <name evidence="2" type="ORF">RHSIM_Rhsim04G0090900</name>
</gene>
<comment type="caution">
    <text evidence="2">The sequence shown here is derived from an EMBL/GenBank/DDBJ whole genome shotgun (WGS) entry which is preliminary data.</text>
</comment>
<evidence type="ECO:0000313" key="2">
    <source>
        <dbReference type="EMBL" id="KAF7145320.1"/>
    </source>
</evidence>
<dbReference type="PANTHER" id="PTHR34427:SF5">
    <property type="entry name" value="DUF4283 DOMAIN-CONTAINING PROTEIN"/>
    <property type="match status" value="1"/>
</dbReference>
<evidence type="ECO:0000313" key="3">
    <source>
        <dbReference type="Proteomes" id="UP000626092"/>
    </source>
</evidence>
<feature type="compositionally biased region" description="Acidic residues" evidence="1">
    <location>
        <begin position="225"/>
        <end position="235"/>
    </location>
</feature>
<feature type="compositionally biased region" description="Basic and acidic residues" evidence="1">
    <location>
        <begin position="288"/>
        <end position="299"/>
    </location>
</feature>
<organism evidence="2 3">
    <name type="scientific">Rhododendron simsii</name>
    <name type="common">Sims's rhododendron</name>
    <dbReference type="NCBI Taxonomy" id="118357"/>
    <lineage>
        <taxon>Eukaryota</taxon>
        <taxon>Viridiplantae</taxon>
        <taxon>Streptophyta</taxon>
        <taxon>Embryophyta</taxon>
        <taxon>Tracheophyta</taxon>
        <taxon>Spermatophyta</taxon>
        <taxon>Magnoliopsida</taxon>
        <taxon>eudicotyledons</taxon>
        <taxon>Gunneridae</taxon>
        <taxon>Pentapetalae</taxon>
        <taxon>asterids</taxon>
        <taxon>Ericales</taxon>
        <taxon>Ericaceae</taxon>
        <taxon>Ericoideae</taxon>
        <taxon>Rhodoreae</taxon>
        <taxon>Rhododendron</taxon>
    </lineage>
</organism>